<proteinExistence type="predicted"/>
<sequence>MTVIWVRLSFAIAFEMLLGLLSFTKWHGYPVCATVRGRACSLGLRPNVWVSRLGPSLIDGPLDQNPSLSICLTLLLPKIFCSKALNI</sequence>
<organism evidence="1 2">
    <name type="scientific">Populus alba x Populus x berolinensis</name>
    <dbReference type="NCBI Taxonomy" id="444605"/>
    <lineage>
        <taxon>Eukaryota</taxon>
        <taxon>Viridiplantae</taxon>
        <taxon>Streptophyta</taxon>
        <taxon>Embryophyta</taxon>
        <taxon>Tracheophyta</taxon>
        <taxon>Spermatophyta</taxon>
        <taxon>Magnoliopsida</taxon>
        <taxon>eudicotyledons</taxon>
        <taxon>Gunneridae</taxon>
        <taxon>Pentapetalae</taxon>
        <taxon>rosids</taxon>
        <taxon>fabids</taxon>
        <taxon>Malpighiales</taxon>
        <taxon>Salicaceae</taxon>
        <taxon>Saliceae</taxon>
        <taxon>Populus</taxon>
    </lineage>
</organism>
<comment type="caution">
    <text evidence="1">The sequence shown here is derived from an EMBL/GenBank/DDBJ whole genome shotgun (WGS) entry which is preliminary data.</text>
</comment>
<keyword evidence="2" id="KW-1185">Reference proteome</keyword>
<reference evidence="1" key="1">
    <citation type="journal article" date="2023" name="Mol. Ecol. Resour.">
        <title>Chromosome-level genome assembly of a triploid poplar Populus alba 'Berolinensis'.</title>
        <authorList>
            <person name="Chen S."/>
            <person name="Yu Y."/>
            <person name="Wang X."/>
            <person name="Wang S."/>
            <person name="Zhang T."/>
            <person name="Zhou Y."/>
            <person name="He R."/>
            <person name="Meng N."/>
            <person name="Wang Y."/>
            <person name="Liu W."/>
            <person name="Liu Z."/>
            <person name="Liu J."/>
            <person name="Guo Q."/>
            <person name="Huang H."/>
            <person name="Sederoff R.R."/>
            <person name="Wang G."/>
            <person name="Qu G."/>
            <person name="Chen S."/>
        </authorList>
    </citation>
    <scope>NUCLEOTIDE SEQUENCE</scope>
    <source>
        <strain evidence="1">SC-2020</strain>
    </source>
</reference>
<evidence type="ECO:0000313" key="1">
    <source>
        <dbReference type="EMBL" id="KAJ7004660.1"/>
    </source>
</evidence>
<dbReference type="Proteomes" id="UP001164929">
    <property type="component" value="Chromosome 3"/>
</dbReference>
<name>A0AAD6RAB7_9ROSI</name>
<accession>A0AAD6RAB7</accession>
<gene>
    <name evidence="1" type="ORF">NC653_009488</name>
</gene>
<dbReference type="AlphaFoldDB" id="A0AAD6RAB7"/>
<evidence type="ECO:0000313" key="2">
    <source>
        <dbReference type="Proteomes" id="UP001164929"/>
    </source>
</evidence>
<protein>
    <submittedName>
        <fullName evidence="1">Uncharacterized protein</fullName>
    </submittedName>
</protein>
<dbReference type="EMBL" id="JAQIZT010000003">
    <property type="protein sequence ID" value="KAJ7004660.1"/>
    <property type="molecule type" value="Genomic_DNA"/>
</dbReference>